<reference evidence="1" key="1">
    <citation type="submission" date="2019-08" db="EMBL/GenBank/DDBJ databases">
        <authorList>
            <person name="Kucharzyk K."/>
            <person name="Murdoch R.W."/>
            <person name="Higgins S."/>
            <person name="Loffler F."/>
        </authorList>
    </citation>
    <scope>NUCLEOTIDE SEQUENCE</scope>
</reference>
<comment type="caution">
    <text evidence="1">The sequence shown here is derived from an EMBL/GenBank/DDBJ whole genome shotgun (WGS) entry which is preliminary data.</text>
</comment>
<organism evidence="1">
    <name type="scientific">bioreactor metagenome</name>
    <dbReference type="NCBI Taxonomy" id="1076179"/>
    <lineage>
        <taxon>unclassified sequences</taxon>
        <taxon>metagenomes</taxon>
        <taxon>ecological metagenomes</taxon>
    </lineage>
</organism>
<proteinExistence type="predicted"/>
<dbReference type="InterPro" id="IPR058240">
    <property type="entry name" value="rSAM_sf"/>
</dbReference>
<protein>
    <submittedName>
        <fullName evidence="1">Uncharacterized protein</fullName>
    </submittedName>
</protein>
<dbReference type="SUPFAM" id="SSF102114">
    <property type="entry name" value="Radical SAM enzymes"/>
    <property type="match status" value="1"/>
</dbReference>
<name>A0A645CEM5_9ZZZZ</name>
<dbReference type="AlphaFoldDB" id="A0A645CEM5"/>
<dbReference type="Gene3D" id="3.30.750.200">
    <property type="match status" value="1"/>
</dbReference>
<gene>
    <name evidence="1" type="ORF">SDC9_122350</name>
</gene>
<sequence>MVIAAKIKYGYPNKFRVTYTKDSNEAVFNINKKLNDYGMSKGATLSFQSISPIVLKNIGRKNMTMDKFSHHMTLYNSANIPTHSEIILGLPGETYDSFCDGLGELLSNGQHFSINVFNCEILMNAQMGDEAFLKRYGIKTVETVIRQDHNEVTEEEVGEKALIVCETNTMSSEMWIKANLFSIALQCFHCLGLLQCFAIYINYEKKVFYNDFYKKLINWLFEHPDTVAGNYFVNLKKHFYDILDGHGTLSHYNVVFGNIYWSFEEGAFLEIIFRRDQFYDEIALFLKQFGIEDEMFEQLMRFQKTIVKHPKINHIKENFDYDFHHYFKNVYINKYKPLQKKKITLNINDNTLPKTWEEYAKIIVWYGRKGGKNIHTDFNL</sequence>
<evidence type="ECO:0000313" key="1">
    <source>
        <dbReference type="EMBL" id="MPM75358.1"/>
    </source>
</evidence>
<accession>A0A645CEM5</accession>
<dbReference type="EMBL" id="VSSQ01026573">
    <property type="protein sequence ID" value="MPM75358.1"/>
    <property type="molecule type" value="Genomic_DNA"/>
</dbReference>